<comment type="similarity">
    <text evidence="4">Belongs to the cytochrome b5 family.</text>
</comment>
<keyword evidence="1" id="KW-0349">Heme</keyword>
<accession>A0A0G3FZP8</accession>
<evidence type="ECO:0000256" key="1">
    <source>
        <dbReference type="ARBA" id="ARBA00022617"/>
    </source>
</evidence>
<feature type="domain" description="Cytochrome b5 heme-binding" evidence="7">
    <location>
        <begin position="38"/>
        <end position="118"/>
    </location>
</feature>
<dbReference type="Pfam" id="PF00173">
    <property type="entry name" value="Cyt-b5"/>
    <property type="match status" value="1"/>
</dbReference>
<dbReference type="EMBL" id="CP011367">
    <property type="protein sequence ID" value="AKJ94438.1"/>
    <property type="molecule type" value="Genomic_DNA"/>
</dbReference>
<dbReference type="PATRIC" id="fig|106634.4.peg.652"/>
<dbReference type="GO" id="GO:0020037">
    <property type="term" value="F:heme binding"/>
    <property type="evidence" value="ECO:0007669"/>
    <property type="project" value="TreeGrafter"/>
</dbReference>
<dbReference type="PANTHER" id="PTHR19359">
    <property type="entry name" value="CYTOCHROME B5"/>
    <property type="match status" value="1"/>
</dbReference>
<evidence type="ECO:0000313" key="9">
    <source>
        <dbReference type="Proteomes" id="UP000064201"/>
    </source>
</evidence>
<keyword evidence="3" id="KW-0408">Iron</keyword>
<feature type="transmembrane region" description="Helical" evidence="6">
    <location>
        <begin position="6"/>
        <end position="29"/>
    </location>
</feature>
<sequence>MTVNKIAYTAFVAFCAMIITLWAVSALVAETRETDDDQRLFTEQELAAHDSAESCWKAIDGQVYDVTDYIPRHPTSEDVILEWCGRDATEGWYNKTPGRPHSPRAAAMLEQYRVGQLADAPAPQARPEASAPTREPATHPPGRVLLGLSPGTYLDGRYRGVFSDRGAMQVNIQFDLRDHHFHNVRFRYLSYRGVDYLALEEHEELHAVMRQHRQAIDYLEGRPLSALFDLYAPEEVVDDIDAFTGATLRGNKLISAIRDALNRGVYQWP</sequence>
<organism evidence="8 9">
    <name type="scientific">Thioalkalivibrio versutus</name>
    <dbReference type="NCBI Taxonomy" id="106634"/>
    <lineage>
        <taxon>Bacteria</taxon>
        <taxon>Pseudomonadati</taxon>
        <taxon>Pseudomonadota</taxon>
        <taxon>Gammaproteobacteria</taxon>
        <taxon>Chromatiales</taxon>
        <taxon>Ectothiorhodospiraceae</taxon>
        <taxon>Thioalkalivibrio</taxon>
    </lineage>
</organism>
<keyword evidence="6" id="KW-0812">Transmembrane</keyword>
<dbReference type="PROSITE" id="PS50255">
    <property type="entry name" value="CYTOCHROME_B5_2"/>
    <property type="match status" value="1"/>
</dbReference>
<evidence type="ECO:0000256" key="5">
    <source>
        <dbReference type="SAM" id="MobiDB-lite"/>
    </source>
</evidence>
<dbReference type="InterPro" id="IPR036400">
    <property type="entry name" value="Cyt_B5-like_heme/steroid_sf"/>
</dbReference>
<keyword evidence="9" id="KW-1185">Reference proteome</keyword>
<dbReference type="RefSeq" id="WP_047250794.1">
    <property type="nucleotide sequence ID" value="NZ_CP011367.1"/>
</dbReference>
<dbReference type="STRING" id="106634.TVD_03200"/>
<dbReference type="InterPro" id="IPR001199">
    <property type="entry name" value="Cyt_B5-like_heme/steroid-bd"/>
</dbReference>
<dbReference type="SMART" id="SM01117">
    <property type="entry name" value="Cyt-b5"/>
    <property type="match status" value="1"/>
</dbReference>
<proteinExistence type="inferred from homology"/>
<keyword evidence="2" id="KW-0479">Metal-binding</keyword>
<evidence type="ECO:0000256" key="3">
    <source>
        <dbReference type="ARBA" id="ARBA00023004"/>
    </source>
</evidence>
<keyword evidence="6" id="KW-1133">Transmembrane helix</keyword>
<keyword evidence="6" id="KW-0472">Membrane</keyword>
<evidence type="ECO:0000256" key="6">
    <source>
        <dbReference type="SAM" id="Phobius"/>
    </source>
</evidence>
<dbReference type="AlphaFoldDB" id="A0A0G3FZP8"/>
<dbReference type="SUPFAM" id="SSF55856">
    <property type="entry name" value="Cytochrome b5-like heme/steroid binding domain"/>
    <property type="match status" value="1"/>
</dbReference>
<evidence type="ECO:0000313" key="8">
    <source>
        <dbReference type="EMBL" id="AKJ94438.1"/>
    </source>
</evidence>
<dbReference type="GO" id="GO:0046872">
    <property type="term" value="F:metal ion binding"/>
    <property type="evidence" value="ECO:0007669"/>
    <property type="project" value="UniProtKB-KW"/>
</dbReference>
<dbReference type="GO" id="GO:0016020">
    <property type="term" value="C:membrane"/>
    <property type="evidence" value="ECO:0007669"/>
    <property type="project" value="TreeGrafter"/>
</dbReference>
<dbReference type="KEGG" id="tvr:TVD_03200"/>
<evidence type="ECO:0000256" key="2">
    <source>
        <dbReference type="ARBA" id="ARBA00022723"/>
    </source>
</evidence>
<dbReference type="InterPro" id="IPR050668">
    <property type="entry name" value="Cytochrome_b5"/>
</dbReference>
<evidence type="ECO:0000256" key="4">
    <source>
        <dbReference type="ARBA" id="ARBA00038168"/>
    </source>
</evidence>
<dbReference type="PANTHER" id="PTHR19359:SF95">
    <property type="entry name" value="CYTOCHROME B5 TYPE B"/>
    <property type="match status" value="1"/>
</dbReference>
<feature type="region of interest" description="Disordered" evidence="5">
    <location>
        <begin position="119"/>
        <end position="142"/>
    </location>
</feature>
<dbReference type="OrthoDB" id="8173637at2"/>
<name>A0A0G3FZP8_9GAMM</name>
<reference evidence="8 9" key="1">
    <citation type="submission" date="2015-04" db="EMBL/GenBank/DDBJ databases">
        <title>Complete Sequence for the Genome of the Thioalkalivibrio versutus D301.</title>
        <authorList>
            <person name="Mu T."/>
            <person name="Zhou J."/>
            <person name="Xu X."/>
        </authorList>
    </citation>
    <scope>NUCLEOTIDE SEQUENCE [LARGE SCALE GENOMIC DNA]</scope>
    <source>
        <strain evidence="8 9">D301</strain>
    </source>
</reference>
<gene>
    <name evidence="8" type="ORF">TVD_03200</name>
</gene>
<evidence type="ECO:0000259" key="7">
    <source>
        <dbReference type="PROSITE" id="PS50255"/>
    </source>
</evidence>
<dbReference type="Proteomes" id="UP000064201">
    <property type="component" value="Chromosome"/>
</dbReference>
<dbReference type="Gene3D" id="3.10.120.10">
    <property type="entry name" value="Cytochrome b5-like heme/steroid binding domain"/>
    <property type="match status" value="1"/>
</dbReference>
<protein>
    <recommendedName>
        <fullName evidence="7">Cytochrome b5 heme-binding domain-containing protein</fullName>
    </recommendedName>
</protein>